<reference evidence="1" key="2">
    <citation type="journal article" date="2015" name="Data Brief">
        <title>Shoot transcriptome of the giant reed, Arundo donax.</title>
        <authorList>
            <person name="Barrero R.A."/>
            <person name="Guerrero F.D."/>
            <person name="Moolhuijzen P."/>
            <person name="Goolsby J.A."/>
            <person name="Tidwell J."/>
            <person name="Bellgard S.E."/>
            <person name="Bellgard M.I."/>
        </authorList>
    </citation>
    <scope>NUCLEOTIDE SEQUENCE</scope>
    <source>
        <tissue evidence="1">Shoot tissue taken approximately 20 cm above the soil surface</tissue>
    </source>
</reference>
<dbReference type="EMBL" id="GBRH01249073">
    <property type="protein sequence ID" value="JAD48822.1"/>
    <property type="molecule type" value="Transcribed_RNA"/>
</dbReference>
<accession>A0A0A9ANZ6</accession>
<dbReference type="AlphaFoldDB" id="A0A0A9ANZ6"/>
<protein>
    <submittedName>
        <fullName evidence="1">Uncharacterized protein</fullName>
    </submittedName>
</protein>
<organism evidence="1">
    <name type="scientific">Arundo donax</name>
    <name type="common">Giant reed</name>
    <name type="synonym">Donax arundinaceus</name>
    <dbReference type="NCBI Taxonomy" id="35708"/>
    <lineage>
        <taxon>Eukaryota</taxon>
        <taxon>Viridiplantae</taxon>
        <taxon>Streptophyta</taxon>
        <taxon>Embryophyta</taxon>
        <taxon>Tracheophyta</taxon>
        <taxon>Spermatophyta</taxon>
        <taxon>Magnoliopsida</taxon>
        <taxon>Liliopsida</taxon>
        <taxon>Poales</taxon>
        <taxon>Poaceae</taxon>
        <taxon>PACMAD clade</taxon>
        <taxon>Arundinoideae</taxon>
        <taxon>Arundineae</taxon>
        <taxon>Arundo</taxon>
    </lineage>
</organism>
<reference evidence="1" key="1">
    <citation type="submission" date="2014-09" db="EMBL/GenBank/DDBJ databases">
        <authorList>
            <person name="Magalhaes I.L.F."/>
            <person name="Oliveira U."/>
            <person name="Santos F.R."/>
            <person name="Vidigal T.H.D.A."/>
            <person name="Brescovit A.D."/>
            <person name="Santos A.J."/>
        </authorList>
    </citation>
    <scope>NUCLEOTIDE SEQUENCE</scope>
    <source>
        <tissue evidence="1">Shoot tissue taken approximately 20 cm above the soil surface</tissue>
    </source>
</reference>
<proteinExistence type="predicted"/>
<name>A0A0A9ANZ6_ARUDO</name>
<evidence type="ECO:0000313" key="1">
    <source>
        <dbReference type="EMBL" id="JAD48822.1"/>
    </source>
</evidence>
<sequence length="55" mass="5823">MCTFLMILETARAGSRLVPMGSAVQNSSQPIHSTLGKSCCRRAWDPGGAEGQGRT</sequence>